<dbReference type="KEGG" id="nba:CUN60_05765"/>
<name>A0A2I7N5V4_9NEIS</name>
<organism evidence="1 2">
    <name type="scientific">Aquella oligotrophica</name>
    <dbReference type="NCBI Taxonomy" id="2067065"/>
    <lineage>
        <taxon>Bacteria</taxon>
        <taxon>Pseudomonadati</taxon>
        <taxon>Pseudomonadota</taxon>
        <taxon>Betaproteobacteria</taxon>
        <taxon>Neisseriales</taxon>
        <taxon>Neisseriaceae</taxon>
        <taxon>Aquella</taxon>
    </lineage>
</organism>
<dbReference type="EMBL" id="CP024847">
    <property type="protein sequence ID" value="AUR51822.1"/>
    <property type="molecule type" value="Genomic_DNA"/>
</dbReference>
<protein>
    <submittedName>
        <fullName evidence="1">Uncharacterized protein</fullName>
    </submittedName>
</protein>
<sequence length="240" mass="27752">MTDEKALQLIAEANDTVFDGNYNLIANLDYIVISADKFGAALTNTPGGSYLGKNLLTMTNDEWRTDIYRKSLEYCKQTRQSKQWLSLKFARRPEYWLIIISFQPLVNYATNNVIGYKITGRVPENIMLPFFGLKEIIKESQPRKRELGSKTDEWLTNREHEVLFLLFNCDTYQHIANLLSLSHQINYTSSMVAKIVNRNLYAKFNVSNLESLKKLAYQMGYHKNIPASLFGEFMLPLNKL</sequence>
<accession>A0A2I7N5V4</accession>
<dbReference type="SUPFAM" id="SSF46894">
    <property type="entry name" value="C-terminal effector domain of the bipartite response regulators"/>
    <property type="match status" value="1"/>
</dbReference>
<dbReference type="OrthoDB" id="7846237at2"/>
<proteinExistence type="predicted"/>
<dbReference type="InterPro" id="IPR036388">
    <property type="entry name" value="WH-like_DNA-bd_sf"/>
</dbReference>
<reference evidence="2" key="1">
    <citation type="submission" date="2017-11" db="EMBL/GenBank/DDBJ databases">
        <authorList>
            <person name="Chan K.G."/>
            <person name="Lee L.S."/>
        </authorList>
    </citation>
    <scope>NUCLEOTIDE SEQUENCE [LARGE SCALE GENOMIC DNA]</scope>
    <source>
        <strain evidence="2">DSM 100970</strain>
    </source>
</reference>
<dbReference type="RefSeq" id="WP_102951119.1">
    <property type="nucleotide sequence ID" value="NZ_CP024847.1"/>
</dbReference>
<dbReference type="Gene3D" id="1.10.10.10">
    <property type="entry name" value="Winged helix-like DNA-binding domain superfamily/Winged helix DNA-binding domain"/>
    <property type="match status" value="1"/>
</dbReference>
<gene>
    <name evidence="1" type="ORF">CUN60_05765</name>
</gene>
<dbReference type="GO" id="GO:0003677">
    <property type="term" value="F:DNA binding"/>
    <property type="evidence" value="ECO:0007669"/>
    <property type="project" value="InterPro"/>
</dbReference>
<keyword evidence="2" id="KW-1185">Reference proteome</keyword>
<evidence type="ECO:0000313" key="2">
    <source>
        <dbReference type="Proteomes" id="UP000236655"/>
    </source>
</evidence>
<dbReference type="GO" id="GO:0006355">
    <property type="term" value="P:regulation of DNA-templated transcription"/>
    <property type="evidence" value="ECO:0007669"/>
    <property type="project" value="InterPro"/>
</dbReference>
<evidence type="ECO:0000313" key="1">
    <source>
        <dbReference type="EMBL" id="AUR51822.1"/>
    </source>
</evidence>
<dbReference type="InterPro" id="IPR016032">
    <property type="entry name" value="Sig_transdc_resp-reg_C-effctor"/>
</dbReference>
<dbReference type="Proteomes" id="UP000236655">
    <property type="component" value="Chromosome"/>
</dbReference>
<dbReference type="AlphaFoldDB" id="A0A2I7N5V4"/>